<feature type="repeat" description="TPR" evidence="3">
    <location>
        <begin position="80"/>
        <end position="113"/>
    </location>
</feature>
<evidence type="ECO:0000313" key="4">
    <source>
        <dbReference type="EMBL" id="QEW24349.1"/>
    </source>
</evidence>
<dbReference type="GO" id="GO:0046813">
    <property type="term" value="P:receptor-mediated virion attachment to host cell"/>
    <property type="evidence" value="ECO:0007669"/>
    <property type="project" value="TreeGrafter"/>
</dbReference>
<keyword evidence="1" id="KW-0677">Repeat</keyword>
<dbReference type="Gene3D" id="1.25.40.10">
    <property type="entry name" value="Tetratricopeptide repeat domain"/>
    <property type="match status" value="2"/>
</dbReference>
<dbReference type="KEGG" id="rid:RIdsm_00126"/>
<evidence type="ECO:0000256" key="2">
    <source>
        <dbReference type="ARBA" id="ARBA00022803"/>
    </source>
</evidence>
<dbReference type="GO" id="GO:0009279">
    <property type="term" value="C:cell outer membrane"/>
    <property type="evidence" value="ECO:0007669"/>
    <property type="project" value="TreeGrafter"/>
</dbReference>
<dbReference type="Pfam" id="PF13181">
    <property type="entry name" value="TPR_8"/>
    <property type="match status" value="2"/>
</dbReference>
<dbReference type="InterPro" id="IPR011990">
    <property type="entry name" value="TPR-like_helical_dom_sf"/>
</dbReference>
<dbReference type="AlphaFoldDB" id="A0A5P3A5E6"/>
<dbReference type="PROSITE" id="PS50005">
    <property type="entry name" value="TPR"/>
    <property type="match status" value="1"/>
</dbReference>
<dbReference type="PANTHER" id="PTHR44858">
    <property type="entry name" value="TETRATRICOPEPTIDE REPEAT PROTEIN 6"/>
    <property type="match status" value="1"/>
</dbReference>
<evidence type="ECO:0000256" key="3">
    <source>
        <dbReference type="PROSITE-ProRule" id="PRU00339"/>
    </source>
</evidence>
<dbReference type="SUPFAM" id="SSF48452">
    <property type="entry name" value="TPR-like"/>
    <property type="match status" value="2"/>
</dbReference>
<dbReference type="EMBL" id="CP031598">
    <property type="protein sequence ID" value="QEW24349.1"/>
    <property type="molecule type" value="Genomic_DNA"/>
</dbReference>
<dbReference type="PANTHER" id="PTHR44858:SF1">
    <property type="entry name" value="UDP-N-ACETYLGLUCOSAMINE--PEPTIDE N-ACETYLGLUCOSAMINYLTRANSFERASE SPINDLY-RELATED"/>
    <property type="match status" value="1"/>
</dbReference>
<dbReference type="SMART" id="SM00028">
    <property type="entry name" value="TPR"/>
    <property type="match status" value="3"/>
</dbReference>
<proteinExistence type="predicted"/>
<organism evidence="4 5">
    <name type="scientific">Roseovarius indicus</name>
    <dbReference type="NCBI Taxonomy" id="540747"/>
    <lineage>
        <taxon>Bacteria</taxon>
        <taxon>Pseudomonadati</taxon>
        <taxon>Pseudomonadota</taxon>
        <taxon>Alphaproteobacteria</taxon>
        <taxon>Rhodobacterales</taxon>
        <taxon>Roseobacteraceae</taxon>
        <taxon>Roseovarius</taxon>
    </lineage>
</organism>
<sequence>MILSIWANPPVFAHLALKPEVPPSMPRPLLLLLLALLPLAALAQGPLTCFESDPNTDPDIAIPACTAAIASGTLEGAWLAGAYANRGVAHRELDQFAQSADDLETAIRIDPAAPHMRMLAWTYRTMRRQEEAEAIYTQILETDDHWQSWLSRCVVRQDLEKFEQAVGDCEQAVLRDPDNTDALYFAARAHNILGQGHRALPLARKATSLDPEKTRHLVELAWAMHLTGDTSGGRELVRDRLAETPGDPELLDYLRQTD</sequence>
<dbReference type="InterPro" id="IPR050498">
    <property type="entry name" value="Ycf3"/>
</dbReference>
<evidence type="ECO:0000313" key="5">
    <source>
        <dbReference type="Proteomes" id="UP000325785"/>
    </source>
</evidence>
<name>A0A5P3A5E6_9RHOB</name>
<accession>A0A5P3A5E6</accession>
<reference evidence="4 5" key="1">
    <citation type="submission" date="2018-08" db="EMBL/GenBank/DDBJ databases">
        <title>Genetic Globetrotter - A new plasmid hitch-hiking vast phylogenetic and geographic distances.</title>
        <authorList>
            <person name="Vollmers J."/>
            <person name="Petersen J."/>
        </authorList>
    </citation>
    <scope>NUCLEOTIDE SEQUENCE [LARGE SCALE GENOMIC DNA]</scope>
    <source>
        <strain evidence="4 5">DSM 26383</strain>
    </source>
</reference>
<dbReference type="Proteomes" id="UP000325785">
    <property type="component" value="Chromosome"/>
</dbReference>
<keyword evidence="4" id="KW-0449">Lipoprotein</keyword>
<keyword evidence="2 3" id="KW-0802">TPR repeat</keyword>
<gene>
    <name evidence="4" type="ORF">RIdsm_00126</name>
</gene>
<protein>
    <submittedName>
        <fullName evidence="4">Putative PEP-CTERM system TPR-repeat lipoprotein</fullName>
    </submittedName>
</protein>
<evidence type="ECO:0000256" key="1">
    <source>
        <dbReference type="ARBA" id="ARBA00022737"/>
    </source>
</evidence>
<dbReference type="InterPro" id="IPR019734">
    <property type="entry name" value="TPR_rpt"/>
</dbReference>